<keyword evidence="1" id="KW-0812">Transmembrane</keyword>
<proteinExistence type="predicted"/>
<dbReference type="AlphaFoldDB" id="A0A918Z934"/>
<evidence type="ECO:0000313" key="3">
    <source>
        <dbReference type="Proteomes" id="UP000608024"/>
    </source>
</evidence>
<sequence>MAIPSPLRIRESKAKNWTWATYGLAVTLNLLAEFVHLGGPFWFGLRTVVLVAFTGALLTYLTLRFRRGRESERKREPTGV</sequence>
<keyword evidence="1" id="KW-0472">Membrane</keyword>
<dbReference type="RefSeq" id="WP_190134491.1">
    <property type="nucleotide sequence ID" value="NZ_BNBT01000007.1"/>
</dbReference>
<name>A0A918Z934_9ACTN</name>
<evidence type="ECO:0000313" key="2">
    <source>
        <dbReference type="EMBL" id="GHE41622.1"/>
    </source>
</evidence>
<keyword evidence="3" id="KW-1185">Reference proteome</keyword>
<accession>A0A918Z934</accession>
<reference evidence="2" key="2">
    <citation type="submission" date="2020-09" db="EMBL/GenBank/DDBJ databases">
        <authorList>
            <person name="Sun Q."/>
            <person name="Ohkuma M."/>
        </authorList>
    </citation>
    <scope>NUCLEOTIDE SEQUENCE</scope>
    <source>
        <strain evidence="2">JCM 4784</strain>
    </source>
</reference>
<organism evidence="2 3">
    <name type="scientific">Streptomyces longispororuber</name>
    <dbReference type="NCBI Taxonomy" id="68230"/>
    <lineage>
        <taxon>Bacteria</taxon>
        <taxon>Bacillati</taxon>
        <taxon>Actinomycetota</taxon>
        <taxon>Actinomycetes</taxon>
        <taxon>Kitasatosporales</taxon>
        <taxon>Streptomycetaceae</taxon>
        <taxon>Streptomyces</taxon>
    </lineage>
</organism>
<comment type="caution">
    <text evidence="2">The sequence shown here is derived from an EMBL/GenBank/DDBJ whole genome shotgun (WGS) entry which is preliminary data.</text>
</comment>
<gene>
    <name evidence="2" type="ORF">GCM10018785_09100</name>
</gene>
<feature type="transmembrane region" description="Helical" evidence="1">
    <location>
        <begin position="41"/>
        <end position="63"/>
    </location>
</feature>
<dbReference type="Proteomes" id="UP000608024">
    <property type="component" value="Unassembled WGS sequence"/>
</dbReference>
<feature type="transmembrane region" description="Helical" evidence="1">
    <location>
        <begin position="17"/>
        <end position="35"/>
    </location>
</feature>
<evidence type="ECO:0000256" key="1">
    <source>
        <dbReference type="SAM" id="Phobius"/>
    </source>
</evidence>
<dbReference type="EMBL" id="BNBT01000007">
    <property type="protein sequence ID" value="GHE41622.1"/>
    <property type="molecule type" value="Genomic_DNA"/>
</dbReference>
<protein>
    <submittedName>
        <fullName evidence="2">Uncharacterized protein</fullName>
    </submittedName>
</protein>
<keyword evidence="1" id="KW-1133">Transmembrane helix</keyword>
<reference evidence="2" key="1">
    <citation type="journal article" date="2014" name="Int. J. Syst. Evol. Microbiol.">
        <title>Complete genome sequence of Corynebacterium casei LMG S-19264T (=DSM 44701T), isolated from a smear-ripened cheese.</title>
        <authorList>
            <consortium name="US DOE Joint Genome Institute (JGI-PGF)"/>
            <person name="Walter F."/>
            <person name="Albersmeier A."/>
            <person name="Kalinowski J."/>
            <person name="Ruckert C."/>
        </authorList>
    </citation>
    <scope>NUCLEOTIDE SEQUENCE</scope>
    <source>
        <strain evidence="2">JCM 4784</strain>
    </source>
</reference>